<sequence>MGKALMGSEVTAATSLSGRRSLWKWAGRGTQPVTSAGAVQSGAVLKSQVSRLRVPASVGQTRRSLALDAGWSANVGFHRSEARGLALGAGGRTGKKDKKQKLPAPFAHRLKPMWETFESDPDEIVMFNGSHHPILLQS</sequence>
<gene>
    <name evidence="1" type="ORF">Q5P01_011909</name>
</gene>
<keyword evidence="2" id="KW-1185">Reference proteome</keyword>
<evidence type="ECO:0000313" key="2">
    <source>
        <dbReference type="Proteomes" id="UP001187415"/>
    </source>
</evidence>
<dbReference type="Proteomes" id="UP001187415">
    <property type="component" value="Unassembled WGS sequence"/>
</dbReference>
<evidence type="ECO:0000313" key="1">
    <source>
        <dbReference type="EMBL" id="KAK2841709.1"/>
    </source>
</evidence>
<dbReference type="AlphaFoldDB" id="A0AA88MRE1"/>
<accession>A0AA88MRE1</accession>
<dbReference type="EMBL" id="JAUPFM010000009">
    <property type="protein sequence ID" value="KAK2841709.1"/>
    <property type="molecule type" value="Genomic_DNA"/>
</dbReference>
<name>A0AA88MRE1_CHASR</name>
<comment type="caution">
    <text evidence="1">The sequence shown here is derived from an EMBL/GenBank/DDBJ whole genome shotgun (WGS) entry which is preliminary data.</text>
</comment>
<protein>
    <submittedName>
        <fullName evidence="1">Uncharacterized protein</fullName>
    </submittedName>
</protein>
<reference evidence="1" key="1">
    <citation type="submission" date="2023-07" db="EMBL/GenBank/DDBJ databases">
        <title>Chromosome-level Genome Assembly of Striped Snakehead (Channa striata).</title>
        <authorList>
            <person name="Liu H."/>
        </authorList>
    </citation>
    <scope>NUCLEOTIDE SEQUENCE</scope>
    <source>
        <strain evidence="1">Gz</strain>
        <tissue evidence="1">Muscle</tissue>
    </source>
</reference>
<proteinExistence type="predicted"/>
<organism evidence="1 2">
    <name type="scientific">Channa striata</name>
    <name type="common">Snakehead murrel</name>
    <name type="synonym">Ophicephalus striatus</name>
    <dbReference type="NCBI Taxonomy" id="64152"/>
    <lineage>
        <taxon>Eukaryota</taxon>
        <taxon>Metazoa</taxon>
        <taxon>Chordata</taxon>
        <taxon>Craniata</taxon>
        <taxon>Vertebrata</taxon>
        <taxon>Euteleostomi</taxon>
        <taxon>Actinopterygii</taxon>
        <taxon>Neopterygii</taxon>
        <taxon>Teleostei</taxon>
        <taxon>Neoteleostei</taxon>
        <taxon>Acanthomorphata</taxon>
        <taxon>Anabantaria</taxon>
        <taxon>Anabantiformes</taxon>
        <taxon>Channoidei</taxon>
        <taxon>Channidae</taxon>
        <taxon>Channa</taxon>
    </lineage>
</organism>